<protein>
    <submittedName>
        <fullName evidence="7">Precorrin-8X methylmutase</fullName>
        <ecNumber evidence="7">5.4.99.61</ecNumber>
    </submittedName>
</protein>
<evidence type="ECO:0000313" key="8">
    <source>
        <dbReference type="Proteomes" id="UP000305888"/>
    </source>
</evidence>
<name>A0A5B8FIF9_9RHOB</name>
<gene>
    <name evidence="7" type="ORF">FDP22_15355</name>
</gene>
<comment type="similarity">
    <text evidence="2">Belongs to the CobH/CbiC family.</text>
</comment>
<dbReference type="NCBIfam" id="NF006136">
    <property type="entry name" value="PRK08285.1"/>
    <property type="match status" value="1"/>
</dbReference>
<feature type="region of interest" description="Disordered" evidence="5">
    <location>
        <begin position="1"/>
        <end position="24"/>
    </location>
</feature>
<evidence type="ECO:0000256" key="1">
    <source>
        <dbReference type="ARBA" id="ARBA00004953"/>
    </source>
</evidence>
<feature type="domain" description="Cobalamin biosynthesis precorrin-8X methylmutase CobH/CbiC" evidence="6">
    <location>
        <begin position="47"/>
        <end position="240"/>
    </location>
</feature>
<dbReference type="EMBL" id="CP040818">
    <property type="protein sequence ID" value="QDL93751.1"/>
    <property type="molecule type" value="Genomic_DNA"/>
</dbReference>
<evidence type="ECO:0000259" key="6">
    <source>
        <dbReference type="Pfam" id="PF02570"/>
    </source>
</evidence>
<dbReference type="SUPFAM" id="SSF63965">
    <property type="entry name" value="Precorrin-8X methylmutase CbiC/CobH"/>
    <property type="match status" value="1"/>
</dbReference>
<dbReference type="Gene3D" id="3.40.50.10230">
    <property type="entry name" value="Cobalamin biosynthesis CobH/CbiC, precorrin-8X methylmutase"/>
    <property type="match status" value="1"/>
</dbReference>
<proteinExistence type="inferred from homology"/>
<dbReference type="KEGG" id="ppru:FDP22_15355"/>
<organism evidence="7 8">
    <name type="scientific">Paroceanicella profunda</name>
    <dbReference type="NCBI Taxonomy" id="2579971"/>
    <lineage>
        <taxon>Bacteria</taxon>
        <taxon>Pseudomonadati</taxon>
        <taxon>Pseudomonadota</taxon>
        <taxon>Alphaproteobacteria</taxon>
        <taxon>Rhodobacterales</taxon>
        <taxon>Paracoccaceae</taxon>
        <taxon>Paroceanicella</taxon>
    </lineage>
</organism>
<keyword evidence="3" id="KW-0169">Cobalamin biosynthesis</keyword>
<dbReference type="InterPro" id="IPR003722">
    <property type="entry name" value="Cbl_synth_CobH/CbiC"/>
</dbReference>
<accession>A0A5B8FIF9</accession>
<dbReference type="GO" id="GO:0016993">
    <property type="term" value="F:precorrin-8X methylmutase activity"/>
    <property type="evidence" value="ECO:0007669"/>
    <property type="project" value="UniProtKB-EC"/>
</dbReference>
<comment type="pathway">
    <text evidence="1">Cofactor biosynthesis; adenosylcobalamin biosynthesis.</text>
</comment>
<evidence type="ECO:0000256" key="4">
    <source>
        <dbReference type="ARBA" id="ARBA00023235"/>
    </source>
</evidence>
<dbReference type="AlphaFoldDB" id="A0A5B8FIF9"/>
<dbReference type="Proteomes" id="UP000305888">
    <property type="component" value="Chromosome"/>
</dbReference>
<dbReference type="Pfam" id="PF02570">
    <property type="entry name" value="CbiC"/>
    <property type="match status" value="1"/>
</dbReference>
<sequence>MRASRPALAERGGAGSPPVPEEALRAARPERRILPFPLRYERDPSAIYAASFATVRAEARLERFPPGLQALAIRVIHACGMVEVADRLAFSAGAFEAGRAALEAGAPVLCDCRMVAAGIIPGRLPAGNEVITSIAEETVPERARAIGNTRSAAAVELWGDRLEGAVVAIGNAPTALFHLLELLDQGWPRPALILGFPVGFVGAAESKAALAANPRGCEFVALRGRRGGSAMASAAVNALAAGLPEERR</sequence>
<dbReference type="GO" id="GO:0009236">
    <property type="term" value="P:cobalamin biosynthetic process"/>
    <property type="evidence" value="ECO:0007669"/>
    <property type="project" value="UniProtKB-UniPathway"/>
</dbReference>
<dbReference type="InterPro" id="IPR036588">
    <property type="entry name" value="CobH/CbiC_sf"/>
</dbReference>
<reference evidence="7 8" key="1">
    <citation type="submission" date="2019-06" db="EMBL/GenBank/DDBJ databases">
        <title>Genome sequence of Rhodobacteraceae bacterium D4M1.</title>
        <authorList>
            <person name="Cao J."/>
        </authorList>
    </citation>
    <scope>NUCLEOTIDE SEQUENCE [LARGE SCALE GENOMIC DNA]</scope>
    <source>
        <strain evidence="7 8">D4M1</strain>
    </source>
</reference>
<dbReference type="PANTHER" id="PTHR43588">
    <property type="entry name" value="COBALT-PRECORRIN-8 METHYLMUTASE"/>
    <property type="match status" value="1"/>
</dbReference>
<dbReference type="OrthoDB" id="9780708at2"/>
<dbReference type="UniPathway" id="UPA00148"/>
<evidence type="ECO:0000256" key="2">
    <source>
        <dbReference type="ARBA" id="ARBA00009774"/>
    </source>
</evidence>
<evidence type="ECO:0000313" key="7">
    <source>
        <dbReference type="EMBL" id="QDL93751.1"/>
    </source>
</evidence>
<evidence type="ECO:0000256" key="5">
    <source>
        <dbReference type="SAM" id="MobiDB-lite"/>
    </source>
</evidence>
<dbReference type="EC" id="5.4.99.61" evidence="7"/>
<evidence type="ECO:0000256" key="3">
    <source>
        <dbReference type="ARBA" id="ARBA00022573"/>
    </source>
</evidence>
<dbReference type="PANTHER" id="PTHR43588:SF1">
    <property type="entry name" value="COBALT-PRECORRIN-8 METHYLMUTASE"/>
    <property type="match status" value="1"/>
</dbReference>
<keyword evidence="4 7" id="KW-0413">Isomerase</keyword>
<keyword evidence="8" id="KW-1185">Reference proteome</keyword>